<keyword evidence="5 6" id="KW-0472">Membrane</keyword>
<evidence type="ECO:0000313" key="8">
    <source>
        <dbReference type="EMBL" id="KEP28173.1"/>
    </source>
</evidence>
<organism evidence="8 9">
    <name type="scientific">Bacillus zhangzhouensis</name>
    <dbReference type="NCBI Taxonomy" id="1178540"/>
    <lineage>
        <taxon>Bacteria</taxon>
        <taxon>Bacillati</taxon>
        <taxon>Bacillota</taxon>
        <taxon>Bacilli</taxon>
        <taxon>Bacillales</taxon>
        <taxon>Bacillaceae</taxon>
        <taxon>Bacillus</taxon>
    </lineage>
</organism>
<dbReference type="GO" id="GO:0009847">
    <property type="term" value="P:spore germination"/>
    <property type="evidence" value="ECO:0007669"/>
    <property type="project" value="UniProtKB-UniRule"/>
</dbReference>
<dbReference type="eggNOG" id="COG0697">
    <property type="taxonomic scope" value="Bacteria"/>
</dbReference>
<dbReference type="RefSeq" id="WP_034316921.1">
    <property type="nucleotide sequence ID" value="NZ_JBCMYH010000018.1"/>
</dbReference>
<keyword evidence="4 7" id="KW-1133">Transmembrane helix</keyword>
<dbReference type="InterPro" id="IPR050768">
    <property type="entry name" value="UPF0353/GerABKA_families"/>
</dbReference>
<dbReference type="AlphaFoldDB" id="A0A081LFZ7"/>
<protein>
    <submittedName>
        <fullName evidence="8">Spore gernimation protein</fullName>
    </submittedName>
</protein>
<dbReference type="PANTHER" id="PTHR22550:SF5">
    <property type="entry name" value="LEUCINE ZIPPER PROTEIN 4"/>
    <property type="match status" value="1"/>
</dbReference>
<accession>A0A081LFZ7</accession>
<evidence type="ECO:0000256" key="4">
    <source>
        <dbReference type="ARBA" id="ARBA00022989"/>
    </source>
</evidence>
<comment type="subcellular location">
    <subcellularLocation>
        <location evidence="6">Cell membrane</location>
    </subcellularLocation>
    <subcellularLocation>
        <location evidence="1">Membrane</location>
        <topology evidence="1">Multi-pass membrane protein</topology>
    </subcellularLocation>
</comment>
<dbReference type="GO" id="GO:0005886">
    <property type="term" value="C:plasma membrane"/>
    <property type="evidence" value="ECO:0007669"/>
    <property type="project" value="UniProtKB-SubCell"/>
</dbReference>
<comment type="similarity">
    <text evidence="2 6">Belongs to the GerABKA family.</text>
</comment>
<dbReference type="PANTHER" id="PTHR22550">
    <property type="entry name" value="SPORE GERMINATION PROTEIN"/>
    <property type="match status" value="1"/>
</dbReference>
<sequence>MNQTPLKEHLYDNLSVILPQLKDMDDLIHEKKTLPHGQVVYYLYIKEMNETMHIQTFLKLLLQDHTSLTKEKLESNLSMMTTRTVKTFEEIIDAIFQGHCVVLINGFQQAYILETKGTKKRSLGDSTSETVVRGPKVGFIEDLNTNLALVRQRLKNPDLKTVDMKIGEKKYTQVTIMYIDGIVETSVLKEVKKRLKQVTIDDIQDSGVLEELIEDNVYSPFPQIQNTERPDKVASALNNGRVAIFVDHSPFILIVPASLATIMQSPDDYYERWIAASLIRLLRFTSIFLTLFLSAIYIALVSFHQGLLPTTLAISISSTRENVPFPPIVEALIMEMTIELLREAGLRLPNPLGQTIGLVGGVVIGQAAVQAHIVSSIMVIIVSVIALASFTVPQYGMGMSFRVLRFVSMFTAAAFGLYGLVLFMLVLLTHLTRQKSFGTPYFSPDFVFSYKNEDNSIIRLPLKNQKKGERHGQS</sequence>
<feature type="transmembrane region" description="Helical" evidence="7">
    <location>
        <begin position="281"/>
        <end position="303"/>
    </location>
</feature>
<reference evidence="8 9" key="1">
    <citation type="submission" date="2012-09" db="EMBL/GenBank/DDBJ databases">
        <title>Genome Sequence of Bacillus sp. DW5-4.</title>
        <authorList>
            <person name="Lai Q."/>
            <person name="Liu Y."/>
            <person name="Shao Z."/>
        </authorList>
    </citation>
    <scope>NUCLEOTIDE SEQUENCE [LARGE SCALE GENOMIC DNA]</scope>
    <source>
        <strain evidence="8 9">DW5-4</strain>
    </source>
</reference>
<feature type="transmembrane region" description="Helical" evidence="7">
    <location>
        <begin position="376"/>
        <end position="397"/>
    </location>
</feature>
<evidence type="ECO:0000313" key="9">
    <source>
        <dbReference type="Proteomes" id="UP000028091"/>
    </source>
</evidence>
<evidence type="ECO:0000256" key="6">
    <source>
        <dbReference type="PIRNR" id="PIRNR005690"/>
    </source>
</evidence>
<proteinExistence type="inferred from homology"/>
<gene>
    <name evidence="8" type="ORF">BA70_00855</name>
</gene>
<keyword evidence="3 7" id="KW-0812">Transmembrane</keyword>
<evidence type="ECO:0000256" key="7">
    <source>
        <dbReference type="SAM" id="Phobius"/>
    </source>
</evidence>
<evidence type="ECO:0000256" key="1">
    <source>
        <dbReference type="ARBA" id="ARBA00004141"/>
    </source>
</evidence>
<feature type="transmembrane region" description="Helical" evidence="7">
    <location>
        <begin position="403"/>
        <end position="428"/>
    </location>
</feature>
<dbReference type="PIRSF" id="PIRSF005690">
    <property type="entry name" value="GerBA"/>
    <property type="match status" value="1"/>
</dbReference>
<keyword evidence="9" id="KW-1185">Reference proteome</keyword>
<evidence type="ECO:0000256" key="5">
    <source>
        <dbReference type="ARBA" id="ARBA00023136"/>
    </source>
</evidence>
<dbReference type="InterPro" id="IPR004995">
    <property type="entry name" value="Spore_Ger"/>
</dbReference>
<evidence type="ECO:0000256" key="3">
    <source>
        <dbReference type="ARBA" id="ARBA00022692"/>
    </source>
</evidence>
<name>A0A081LFZ7_9BACI</name>
<dbReference type="OrthoDB" id="9772630at2"/>
<dbReference type="Pfam" id="PF03323">
    <property type="entry name" value="GerA"/>
    <property type="match status" value="1"/>
</dbReference>
<dbReference type="EMBL" id="JOTP01000001">
    <property type="protein sequence ID" value="KEP28173.1"/>
    <property type="molecule type" value="Genomic_DNA"/>
</dbReference>
<comment type="caution">
    <text evidence="8">The sequence shown here is derived from an EMBL/GenBank/DDBJ whole genome shotgun (WGS) entry which is preliminary data.</text>
</comment>
<dbReference type="Proteomes" id="UP000028091">
    <property type="component" value="Unassembled WGS sequence"/>
</dbReference>
<evidence type="ECO:0000256" key="2">
    <source>
        <dbReference type="ARBA" id="ARBA00005278"/>
    </source>
</evidence>